<dbReference type="InterPro" id="IPR044258">
    <property type="entry name" value="HIPP09-like"/>
</dbReference>
<evidence type="ECO:0000313" key="4">
    <source>
        <dbReference type="Proteomes" id="UP001412067"/>
    </source>
</evidence>
<dbReference type="PANTHER" id="PTHR47066">
    <property type="entry name" value="HEAVY METAL-ASSOCIATED ISOPRENYLATED PLANT PROTEIN 9"/>
    <property type="match status" value="1"/>
</dbReference>
<feature type="region of interest" description="Disordered" evidence="1">
    <location>
        <begin position="210"/>
        <end position="241"/>
    </location>
</feature>
<feature type="domain" description="HMA" evidence="2">
    <location>
        <begin position="244"/>
        <end position="307"/>
    </location>
</feature>
<sequence length="460" mass="50602">MAGSRSDDCQPSNPHSSAPTLPVPIFDSCQQIPIIYSSSCLMHDGRACAHGAQGCARGRPEIRLAGRRRVTACKESRRSGLVFADELRTDPGVSSLRSVGTSMGEEAKQEEAVKGAEAPPAPPMKQEEKPAEEKKEEEKKEEAKPSPPPPIVLFVGLHCVGCAKKIERTILKCKGVEAVETNIEKNEVIVRGDVDPQALCAQLRKKTSRNAKLLSPLPPPPPTVDAPDAKNSESKAAPSQVSGVSTVELLVNMHCEACAQQLRKKILKMKGVQVAETDLNTKKVTVMGTMNEDKLVEYIHRRTGKFAKINPPAAPVEEKKADDAKEFEETEKKIDDEKATDQKNEEVALKKVEANKEEKTVEEGGGNEPKKEEQAASTDEEMMKRMVYWNGSSGYMMNNQEDDMGKRVVLMHHWMPMPMPMSSMLIPTSTMYPLELQPRMPPPPPPQLFSDENPNACCIS</sequence>
<feature type="compositionally biased region" description="Polar residues" evidence="1">
    <location>
        <begin position="9"/>
        <end position="19"/>
    </location>
</feature>
<feature type="region of interest" description="Disordered" evidence="1">
    <location>
        <begin position="92"/>
        <end position="149"/>
    </location>
</feature>
<name>A0ABR2LN72_9ASPA</name>
<keyword evidence="4" id="KW-1185">Reference proteome</keyword>
<dbReference type="PANTHER" id="PTHR47066:SF1">
    <property type="entry name" value="HEAVY METAL-ASSOCIATED ISOPRENYLATED PLANT PROTEIN 9"/>
    <property type="match status" value="1"/>
</dbReference>
<feature type="region of interest" description="Disordered" evidence="1">
    <location>
        <begin position="311"/>
        <end position="379"/>
    </location>
</feature>
<dbReference type="SUPFAM" id="SSF55008">
    <property type="entry name" value="HMA, heavy metal-associated domain"/>
    <property type="match status" value="2"/>
</dbReference>
<dbReference type="InterPro" id="IPR036163">
    <property type="entry name" value="HMA_dom_sf"/>
</dbReference>
<proteinExistence type="predicted"/>
<accession>A0ABR2LN72</accession>
<feature type="region of interest" description="Disordered" evidence="1">
    <location>
        <begin position="440"/>
        <end position="460"/>
    </location>
</feature>
<dbReference type="EMBL" id="JBBWWR010000017">
    <property type="protein sequence ID" value="KAK8945474.1"/>
    <property type="molecule type" value="Genomic_DNA"/>
</dbReference>
<dbReference type="CDD" id="cd00371">
    <property type="entry name" value="HMA"/>
    <property type="match status" value="2"/>
</dbReference>
<protein>
    <recommendedName>
        <fullName evidence="2">HMA domain-containing protein</fullName>
    </recommendedName>
</protein>
<dbReference type="Pfam" id="PF00403">
    <property type="entry name" value="HMA"/>
    <property type="match status" value="2"/>
</dbReference>
<comment type="caution">
    <text evidence="3">The sequence shown here is derived from an EMBL/GenBank/DDBJ whole genome shotgun (WGS) entry which is preliminary data.</text>
</comment>
<organism evidence="3 4">
    <name type="scientific">Platanthera guangdongensis</name>
    <dbReference type="NCBI Taxonomy" id="2320717"/>
    <lineage>
        <taxon>Eukaryota</taxon>
        <taxon>Viridiplantae</taxon>
        <taxon>Streptophyta</taxon>
        <taxon>Embryophyta</taxon>
        <taxon>Tracheophyta</taxon>
        <taxon>Spermatophyta</taxon>
        <taxon>Magnoliopsida</taxon>
        <taxon>Liliopsida</taxon>
        <taxon>Asparagales</taxon>
        <taxon>Orchidaceae</taxon>
        <taxon>Orchidoideae</taxon>
        <taxon>Orchideae</taxon>
        <taxon>Orchidinae</taxon>
        <taxon>Platanthera</taxon>
    </lineage>
</organism>
<dbReference type="InterPro" id="IPR006121">
    <property type="entry name" value="HMA_dom"/>
</dbReference>
<feature type="compositionally biased region" description="Basic and acidic residues" evidence="1">
    <location>
        <begin position="330"/>
        <end position="374"/>
    </location>
</feature>
<reference evidence="3 4" key="1">
    <citation type="journal article" date="2022" name="Nat. Plants">
        <title>Genomes of leafy and leafless Platanthera orchids illuminate the evolution of mycoheterotrophy.</title>
        <authorList>
            <person name="Li M.H."/>
            <person name="Liu K.W."/>
            <person name="Li Z."/>
            <person name="Lu H.C."/>
            <person name="Ye Q.L."/>
            <person name="Zhang D."/>
            <person name="Wang J.Y."/>
            <person name="Li Y.F."/>
            <person name="Zhong Z.M."/>
            <person name="Liu X."/>
            <person name="Yu X."/>
            <person name="Liu D.K."/>
            <person name="Tu X.D."/>
            <person name="Liu B."/>
            <person name="Hao Y."/>
            <person name="Liao X.Y."/>
            <person name="Jiang Y.T."/>
            <person name="Sun W.H."/>
            <person name="Chen J."/>
            <person name="Chen Y.Q."/>
            <person name="Ai Y."/>
            <person name="Zhai J.W."/>
            <person name="Wu S.S."/>
            <person name="Zhou Z."/>
            <person name="Hsiao Y.Y."/>
            <person name="Wu W.L."/>
            <person name="Chen Y.Y."/>
            <person name="Lin Y.F."/>
            <person name="Hsu J.L."/>
            <person name="Li C.Y."/>
            <person name="Wang Z.W."/>
            <person name="Zhao X."/>
            <person name="Zhong W.Y."/>
            <person name="Ma X.K."/>
            <person name="Ma L."/>
            <person name="Huang J."/>
            <person name="Chen G.Z."/>
            <person name="Huang M.Z."/>
            <person name="Huang L."/>
            <person name="Peng D.H."/>
            <person name="Luo Y.B."/>
            <person name="Zou S.Q."/>
            <person name="Chen S.P."/>
            <person name="Lan S."/>
            <person name="Tsai W.C."/>
            <person name="Van de Peer Y."/>
            <person name="Liu Z.J."/>
        </authorList>
    </citation>
    <scope>NUCLEOTIDE SEQUENCE [LARGE SCALE GENOMIC DNA]</scope>
    <source>
        <strain evidence="3">Lor288</strain>
    </source>
</reference>
<evidence type="ECO:0000313" key="3">
    <source>
        <dbReference type="EMBL" id="KAK8945474.1"/>
    </source>
</evidence>
<feature type="compositionally biased region" description="Basic and acidic residues" evidence="1">
    <location>
        <begin position="125"/>
        <end position="144"/>
    </location>
</feature>
<evidence type="ECO:0000256" key="1">
    <source>
        <dbReference type="SAM" id="MobiDB-lite"/>
    </source>
</evidence>
<feature type="domain" description="HMA" evidence="2">
    <location>
        <begin position="148"/>
        <end position="215"/>
    </location>
</feature>
<gene>
    <name evidence="3" type="ORF">KSP40_PGU017149</name>
</gene>
<dbReference type="PROSITE" id="PS50846">
    <property type="entry name" value="HMA_2"/>
    <property type="match status" value="2"/>
</dbReference>
<feature type="region of interest" description="Disordered" evidence="1">
    <location>
        <begin position="1"/>
        <end position="23"/>
    </location>
</feature>
<feature type="compositionally biased region" description="Basic and acidic residues" evidence="1">
    <location>
        <begin position="105"/>
        <end position="114"/>
    </location>
</feature>
<dbReference type="Proteomes" id="UP001412067">
    <property type="component" value="Unassembled WGS sequence"/>
</dbReference>
<evidence type="ECO:0000259" key="2">
    <source>
        <dbReference type="PROSITE" id="PS50846"/>
    </source>
</evidence>
<dbReference type="Gene3D" id="3.30.70.100">
    <property type="match status" value="2"/>
</dbReference>